<dbReference type="EMBL" id="CAJPDT010000024">
    <property type="protein sequence ID" value="CAF9919828.1"/>
    <property type="molecule type" value="Genomic_DNA"/>
</dbReference>
<dbReference type="Proteomes" id="UP000664534">
    <property type="component" value="Unassembled WGS sequence"/>
</dbReference>
<sequence>MPADKISNREALNKREKKDYGTWCADVTGSSVPKRWAGTVMEDFGKNEHSGMWRIKINAPALVDPVKAWVNETRQVGAPVQFCLLDTDEKEAVTTWFETSKGERNHEWRDGMDGWHGWDASTQGNTSG</sequence>
<feature type="region of interest" description="Disordered" evidence="1">
    <location>
        <begin position="103"/>
        <end position="128"/>
    </location>
</feature>
<dbReference type="AlphaFoldDB" id="A0A8H3FD41"/>
<organism evidence="2 3">
    <name type="scientific">Imshaugia aleurites</name>
    <dbReference type="NCBI Taxonomy" id="172621"/>
    <lineage>
        <taxon>Eukaryota</taxon>
        <taxon>Fungi</taxon>
        <taxon>Dikarya</taxon>
        <taxon>Ascomycota</taxon>
        <taxon>Pezizomycotina</taxon>
        <taxon>Lecanoromycetes</taxon>
        <taxon>OSLEUM clade</taxon>
        <taxon>Lecanoromycetidae</taxon>
        <taxon>Lecanorales</taxon>
        <taxon>Lecanorineae</taxon>
        <taxon>Parmeliaceae</taxon>
        <taxon>Imshaugia</taxon>
    </lineage>
</organism>
<comment type="caution">
    <text evidence="2">The sequence shown here is derived from an EMBL/GenBank/DDBJ whole genome shotgun (WGS) entry which is preliminary data.</text>
</comment>
<evidence type="ECO:0000256" key="1">
    <source>
        <dbReference type="SAM" id="MobiDB-lite"/>
    </source>
</evidence>
<reference evidence="2" key="1">
    <citation type="submission" date="2021-03" db="EMBL/GenBank/DDBJ databases">
        <authorList>
            <person name="Tagirdzhanova G."/>
        </authorList>
    </citation>
    <scope>NUCLEOTIDE SEQUENCE</scope>
</reference>
<evidence type="ECO:0000313" key="2">
    <source>
        <dbReference type="EMBL" id="CAF9919828.1"/>
    </source>
</evidence>
<proteinExistence type="predicted"/>
<keyword evidence="3" id="KW-1185">Reference proteome</keyword>
<evidence type="ECO:0000313" key="3">
    <source>
        <dbReference type="Proteomes" id="UP000664534"/>
    </source>
</evidence>
<feature type="compositionally biased region" description="Basic and acidic residues" evidence="1">
    <location>
        <begin position="103"/>
        <end position="113"/>
    </location>
</feature>
<name>A0A8H3FD41_9LECA</name>
<protein>
    <submittedName>
        <fullName evidence="2">Uncharacterized protein</fullName>
    </submittedName>
</protein>
<gene>
    <name evidence="2" type="ORF">IMSHALPRED_004728</name>
</gene>
<accession>A0A8H3FD41</accession>